<dbReference type="Proteomes" id="UP000008064">
    <property type="component" value="Unassembled WGS sequence"/>
</dbReference>
<proteinExistence type="predicted"/>
<organism>
    <name type="scientific">Serpula lacrymans var. lacrymans (strain S7.9)</name>
    <name type="common">Dry rot fungus</name>
    <dbReference type="NCBI Taxonomy" id="578457"/>
    <lineage>
        <taxon>Eukaryota</taxon>
        <taxon>Fungi</taxon>
        <taxon>Dikarya</taxon>
        <taxon>Basidiomycota</taxon>
        <taxon>Agaricomycotina</taxon>
        <taxon>Agaricomycetes</taxon>
        <taxon>Agaricomycetidae</taxon>
        <taxon>Boletales</taxon>
        <taxon>Coniophorineae</taxon>
        <taxon>Serpulaceae</taxon>
        <taxon>Serpula</taxon>
    </lineage>
</organism>
<dbReference type="GeneID" id="18810930"/>
<dbReference type="EMBL" id="GL945431">
    <property type="protein sequence ID" value="EGO27054.1"/>
    <property type="molecule type" value="Genomic_DNA"/>
</dbReference>
<sequence length="100" mass="11110">METDCSCITRSGLCGSSAYSRGIPKAHQILHDLERSHRSELGNPEVPDHVLDYDPHSFSDKNEISKAMDDHTPLALLNHVRQNSGRWKQASISVGEDVDV</sequence>
<dbReference type="AlphaFoldDB" id="F8NNL2"/>
<accession>F8NNL2</accession>
<name>F8NNL2_SERL9</name>
<evidence type="ECO:0000313" key="1">
    <source>
        <dbReference type="EMBL" id="EGO27054.1"/>
    </source>
</evidence>
<dbReference type="HOGENOM" id="CLU_2307781_0_0_1"/>
<protein>
    <submittedName>
        <fullName evidence="1">Uncharacterized protein</fullName>
    </submittedName>
</protein>
<dbReference type="KEGG" id="sla:SERLADRAFT_381211"/>
<dbReference type="RefSeq" id="XP_007315145.1">
    <property type="nucleotide sequence ID" value="XM_007315083.1"/>
</dbReference>
<gene>
    <name evidence="1" type="ORF">SERLADRAFT_381211</name>
</gene>
<reference evidence="1" key="1">
    <citation type="submission" date="2011-04" db="EMBL/GenBank/DDBJ databases">
        <title>Evolution of plant cell wall degrading machinery underlies the functional diversity of forest fungi.</title>
        <authorList>
            <consortium name="US DOE Joint Genome Institute (JGI-PGF)"/>
            <person name="Eastwood D.C."/>
            <person name="Floudas D."/>
            <person name="Binder M."/>
            <person name="Majcherczyk A."/>
            <person name="Schneider P."/>
            <person name="Aerts A."/>
            <person name="Asiegbu F.O."/>
            <person name="Baker S.E."/>
            <person name="Barry K."/>
            <person name="Bendiksby M."/>
            <person name="Blumentritt M."/>
            <person name="Coutinho P.M."/>
            <person name="Cullen D."/>
            <person name="Cullen D."/>
            <person name="Gathman A."/>
            <person name="Goodell B."/>
            <person name="Henrissat B."/>
            <person name="Ihrmark K."/>
            <person name="Kauserud H."/>
            <person name="Kohler A."/>
            <person name="LaButti K."/>
            <person name="Lapidus A."/>
            <person name="Lavin J.L."/>
            <person name="Lee Y.-H."/>
            <person name="Lindquist E."/>
            <person name="Lilly W."/>
            <person name="Lucas S."/>
            <person name="Morin E."/>
            <person name="Murat C."/>
            <person name="Oguiza J.A."/>
            <person name="Park J."/>
            <person name="Pisabarro A.G."/>
            <person name="Riley R."/>
            <person name="Rosling A."/>
            <person name="Salamov A."/>
            <person name="Schmidt O."/>
            <person name="Schmutz J."/>
            <person name="Skrede I."/>
            <person name="Stenlid J."/>
            <person name="Wiebenga A."/>
            <person name="Xie X."/>
            <person name="Kues U."/>
            <person name="Hibbett D.S."/>
            <person name="Hoffmeister D."/>
            <person name="Hogberg N."/>
            <person name="Martin F."/>
            <person name="Grigoriev I.V."/>
            <person name="Watkinson S.C."/>
        </authorList>
    </citation>
    <scope>NUCLEOTIDE SEQUENCE</scope>
    <source>
        <strain evidence="1">S7.9</strain>
    </source>
</reference>